<dbReference type="RefSeq" id="WP_317636437.1">
    <property type="nucleotide sequence ID" value="NZ_AP026802.1"/>
</dbReference>
<keyword evidence="1" id="KW-0472">Membrane</keyword>
<dbReference type="Pfam" id="PF15980">
    <property type="entry name" value="ComGF"/>
    <property type="match status" value="1"/>
</dbReference>
<protein>
    <recommendedName>
        <fullName evidence="5">Competence protein ComGF</fullName>
    </recommendedName>
</protein>
<keyword evidence="1" id="KW-0812">Transmembrane</keyword>
<dbReference type="KEGG" id="xap:XA3_10030"/>
<gene>
    <name evidence="2" type="ORF">XA3_09810</name>
    <name evidence="3" type="ORF">XA3_10030</name>
</gene>
<dbReference type="InterPro" id="IPR016977">
    <property type="entry name" value="ComGF"/>
</dbReference>
<dbReference type="Proteomes" id="UP001321861">
    <property type="component" value="Chromosome"/>
</dbReference>
<reference evidence="2 4" key="1">
    <citation type="journal article" date="2023" name="Microbiol. Spectr.">
        <title>Symbiosis of Carpenter Bees with Uncharacterized Lactic Acid Bacteria Showing NAD Auxotrophy.</title>
        <authorList>
            <person name="Kawasaki S."/>
            <person name="Ozawa K."/>
            <person name="Mori T."/>
            <person name="Yamamoto A."/>
            <person name="Ito M."/>
            <person name="Ohkuma M."/>
            <person name="Sakamoto M."/>
            <person name="Matsutani M."/>
        </authorList>
    </citation>
    <scope>NUCLEOTIDE SEQUENCE [LARGE SCALE GENOMIC DNA]</scope>
    <source>
        <strain evidence="2 4">XA3</strain>
    </source>
</reference>
<evidence type="ECO:0000313" key="3">
    <source>
        <dbReference type="EMBL" id="BDR58562.1"/>
    </source>
</evidence>
<evidence type="ECO:0000313" key="4">
    <source>
        <dbReference type="Proteomes" id="UP001321861"/>
    </source>
</evidence>
<evidence type="ECO:0000313" key="2">
    <source>
        <dbReference type="EMBL" id="BDR58540.1"/>
    </source>
</evidence>
<evidence type="ECO:0000256" key="1">
    <source>
        <dbReference type="SAM" id="Phobius"/>
    </source>
</evidence>
<dbReference type="EMBL" id="AP026802">
    <property type="protein sequence ID" value="BDR58540.1"/>
    <property type="molecule type" value="Genomic_DNA"/>
</dbReference>
<keyword evidence="1" id="KW-1133">Transmembrane helix</keyword>
<dbReference type="KEGG" id="xap:XA3_09810"/>
<dbReference type="AlphaFoldDB" id="A0AAU9DAH9"/>
<sequence length="147" mass="16719">MKNKLPAFLLIEAVISLFLTCLAVFVISLIISCLKAINQQVKNETTNDYHLAVIQRDIYLGDEVKLQEFSPDQLKFSGVSNGNTVFLERYKNMIRVRSVNGGHMPLLTGIDQLSYQQENNETIKEKVVINGKKFETYIFFETSPAAR</sequence>
<organism evidence="2 4">
    <name type="scientific">Xylocopilactobacillus apicola</name>
    <dbReference type="NCBI Taxonomy" id="2932184"/>
    <lineage>
        <taxon>Bacteria</taxon>
        <taxon>Bacillati</taxon>
        <taxon>Bacillota</taxon>
        <taxon>Bacilli</taxon>
        <taxon>Lactobacillales</taxon>
        <taxon>Lactobacillaceae</taxon>
        <taxon>Xylocopilactobacillus</taxon>
    </lineage>
</organism>
<keyword evidence="4" id="KW-1185">Reference proteome</keyword>
<dbReference type="EMBL" id="AP026802">
    <property type="protein sequence ID" value="BDR58562.1"/>
    <property type="molecule type" value="Genomic_DNA"/>
</dbReference>
<proteinExistence type="predicted"/>
<name>A0AAU9DAH9_9LACO</name>
<accession>A0AAU9DAH9</accession>
<evidence type="ECO:0008006" key="5">
    <source>
        <dbReference type="Google" id="ProtNLM"/>
    </source>
</evidence>
<dbReference type="PROSITE" id="PS51257">
    <property type="entry name" value="PROKAR_LIPOPROTEIN"/>
    <property type="match status" value="1"/>
</dbReference>
<feature type="transmembrane region" description="Helical" evidence="1">
    <location>
        <begin position="7"/>
        <end position="31"/>
    </location>
</feature>